<dbReference type="EMBL" id="BAAAZW010000008">
    <property type="protein sequence ID" value="GAA3965208.1"/>
    <property type="molecule type" value="Genomic_DNA"/>
</dbReference>
<evidence type="ECO:0000256" key="1">
    <source>
        <dbReference type="SAM" id="SignalP"/>
    </source>
</evidence>
<feature type="chain" id="PRO_5047201565" evidence="1">
    <location>
        <begin position="32"/>
        <end position="285"/>
    </location>
</feature>
<keyword evidence="1" id="KW-0732">Signal</keyword>
<evidence type="ECO:0000313" key="2">
    <source>
        <dbReference type="EMBL" id="GAA3965208.1"/>
    </source>
</evidence>
<dbReference type="Proteomes" id="UP001418444">
    <property type="component" value="Unassembled WGS sequence"/>
</dbReference>
<dbReference type="InterPro" id="IPR029021">
    <property type="entry name" value="Prot-tyrosine_phosphatase-like"/>
</dbReference>
<dbReference type="InterPro" id="IPR026893">
    <property type="entry name" value="Tyr/Ser_Pase_IphP-type"/>
</dbReference>
<dbReference type="InterPro" id="IPR016130">
    <property type="entry name" value="Tyr_Pase_AS"/>
</dbReference>
<dbReference type="SUPFAM" id="SSF52799">
    <property type="entry name" value="(Phosphotyrosine protein) phosphatases II"/>
    <property type="match status" value="1"/>
</dbReference>
<dbReference type="Gene3D" id="3.90.190.10">
    <property type="entry name" value="Protein tyrosine phosphatase superfamily"/>
    <property type="match status" value="1"/>
</dbReference>
<dbReference type="PROSITE" id="PS00383">
    <property type="entry name" value="TYR_PHOSPHATASE_1"/>
    <property type="match status" value="1"/>
</dbReference>
<proteinExistence type="predicted"/>
<accession>A0ABP7PHM9</accession>
<dbReference type="Pfam" id="PF13350">
    <property type="entry name" value="Y_phosphatase3"/>
    <property type="match status" value="1"/>
</dbReference>
<reference evidence="3" key="1">
    <citation type="journal article" date="2019" name="Int. J. Syst. Evol. Microbiol.">
        <title>The Global Catalogue of Microorganisms (GCM) 10K type strain sequencing project: providing services to taxonomists for standard genome sequencing and annotation.</title>
        <authorList>
            <consortium name="The Broad Institute Genomics Platform"/>
            <consortium name="The Broad Institute Genome Sequencing Center for Infectious Disease"/>
            <person name="Wu L."/>
            <person name="Ma J."/>
        </authorList>
    </citation>
    <scope>NUCLEOTIDE SEQUENCE [LARGE SCALE GENOMIC DNA]</scope>
    <source>
        <strain evidence="3">JCM 16923</strain>
    </source>
</reference>
<evidence type="ECO:0000313" key="3">
    <source>
        <dbReference type="Proteomes" id="UP001418444"/>
    </source>
</evidence>
<sequence length="285" mass="30998">MRSARVLTRPHRRRAVAAGLAAATVFAIAPAAMPTTAGAEPQSTTTASTPIRLDGASNFRDVGGYQTSNGKTVRSGLVFRSNRLSRLTESDKQKITDAGITLDVDLRNVSERNEEPDTLPAGVRYQVADVVSIDHGIWFHEFVPITLGRALVDAYVNDSSNVGQSIGYPFMVSYRGADFAFRDLLTAIARNTDGGTVFHCSAGKDRTGWGTAVLLSILGVPRQTIETDFMKSNTYLGRSNAVDLSWLHAAFDQVKRLYGSMDNYVRRGLRVGQSTVDALRARLLV</sequence>
<comment type="caution">
    <text evidence="2">The sequence shown here is derived from an EMBL/GenBank/DDBJ whole genome shotgun (WGS) entry which is preliminary data.</text>
</comment>
<gene>
    <name evidence="2" type="primary">lipA_2</name>
    <name evidence="2" type="ORF">GCM10022231_27340</name>
</gene>
<dbReference type="RefSeq" id="WP_344784706.1">
    <property type="nucleotide sequence ID" value="NZ_BAAAZW010000008.1"/>
</dbReference>
<feature type="signal peptide" evidence="1">
    <location>
        <begin position="1"/>
        <end position="31"/>
    </location>
</feature>
<organism evidence="2 3">
    <name type="scientific">Gordonia caeni</name>
    <dbReference type="NCBI Taxonomy" id="1007097"/>
    <lineage>
        <taxon>Bacteria</taxon>
        <taxon>Bacillati</taxon>
        <taxon>Actinomycetota</taxon>
        <taxon>Actinomycetes</taxon>
        <taxon>Mycobacteriales</taxon>
        <taxon>Gordoniaceae</taxon>
        <taxon>Gordonia</taxon>
    </lineage>
</organism>
<keyword evidence="3" id="KW-1185">Reference proteome</keyword>
<protein>
    <submittedName>
        <fullName evidence="2">Tyrosine/lipid phosphatase LipA</fullName>
    </submittedName>
</protein>
<name>A0ABP7PHM9_9ACTN</name>
<dbReference type="InterPro" id="IPR006311">
    <property type="entry name" value="TAT_signal"/>
</dbReference>
<dbReference type="PROSITE" id="PS51318">
    <property type="entry name" value="TAT"/>
    <property type="match status" value="1"/>
</dbReference>